<protein>
    <submittedName>
        <fullName evidence="1">Uncharacterized protein</fullName>
    </submittedName>
</protein>
<accession>A0A484GN28</accession>
<organism evidence="1 2">
    <name type="scientific">Sousa chinensis</name>
    <name type="common">Indo-pacific humpbacked dolphin</name>
    <name type="synonym">Steno chinensis</name>
    <dbReference type="NCBI Taxonomy" id="103600"/>
    <lineage>
        <taxon>Eukaryota</taxon>
        <taxon>Metazoa</taxon>
        <taxon>Chordata</taxon>
        <taxon>Craniata</taxon>
        <taxon>Vertebrata</taxon>
        <taxon>Euteleostomi</taxon>
        <taxon>Mammalia</taxon>
        <taxon>Eutheria</taxon>
        <taxon>Laurasiatheria</taxon>
        <taxon>Artiodactyla</taxon>
        <taxon>Whippomorpha</taxon>
        <taxon>Cetacea</taxon>
        <taxon>Odontoceti</taxon>
        <taxon>Delphinidae</taxon>
        <taxon>Sousa</taxon>
    </lineage>
</organism>
<feature type="non-terminal residue" evidence="1">
    <location>
        <position position="58"/>
    </location>
</feature>
<reference evidence="1 2" key="1">
    <citation type="journal article" date="2018" name="Genomics">
        <title>Molecular footprints of inshore aquatic adaptation in Indo-Pacific humpback dolphin (Sousa chinensis).</title>
        <authorList>
            <person name="Ming Y."/>
            <person name="Jian J."/>
            <person name="Yu F."/>
            <person name="Yu X."/>
            <person name="Wang J."/>
            <person name="Liu W."/>
        </authorList>
    </citation>
    <scope>NUCLEOTIDE SEQUENCE [LARGE SCALE GENOMIC DNA]</scope>
    <source>
        <strain evidence="1">MY-2018</strain>
        <tissue evidence="1">Skin</tissue>
    </source>
</reference>
<proteinExistence type="predicted"/>
<evidence type="ECO:0000313" key="1">
    <source>
        <dbReference type="EMBL" id="TEA37112.1"/>
    </source>
</evidence>
<name>A0A484GN28_SOUCH</name>
<evidence type="ECO:0000313" key="2">
    <source>
        <dbReference type="Proteomes" id="UP000295264"/>
    </source>
</evidence>
<dbReference type="AlphaFoldDB" id="A0A484GN28"/>
<dbReference type="EMBL" id="QWLN02005722">
    <property type="protein sequence ID" value="TEA37112.1"/>
    <property type="molecule type" value="Genomic_DNA"/>
</dbReference>
<sequence>LGSRMTCLKISFGTSLVVQWLRLRTPNAGDPGSIPGRGTRSRMPQLEILHAATKSRRN</sequence>
<dbReference type="Proteomes" id="UP000295264">
    <property type="component" value="Unassembled WGS sequence"/>
</dbReference>
<keyword evidence="2" id="KW-1185">Reference proteome</keyword>
<feature type="non-terminal residue" evidence="1">
    <location>
        <position position="1"/>
    </location>
</feature>
<gene>
    <name evidence="1" type="ORF">DBR06_SOUSAS210283</name>
</gene>
<comment type="caution">
    <text evidence="1">The sequence shown here is derived from an EMBL/GenBank/DDBJ whole genome shotgun (WGS) entry which is preliminary data.</text>
</comment>